<evidence type="ECO:0000313" key="1">
    <source>
        <dbReference type="EMBL" id="GAA0574563.1"/>
    </source>
</evidence>
<dbReference type="RefSeq" id="WP_343894228.1">
    <property type="nucleotide sequence ID" value="NZ_BAAAFZ010000009.1"/>
</dbReference>
<sequence length="125" mass="12587">MPTELPRVTITLAPAEWDALQLYAAARGLRPSEAARGAVVAMLRDPAPAEAPGAAADPASLAAAAASLERTAAALAKLLPSAEAVAQGQEQVRRSLTEIAEAVGTVAGAVVPLEPEPDNFGLRGG</sequence>
<proteinExistence type="predicted"/>
<gene>
    <name evidence="1" type="ORF">GCM10009416_11580</name>
</gene>
<reference evidence="2" key="1">
    <citation type="journal article" date="2019" name="Int. J. Syst. Evol. Microbiol.">
        <title>The Global Catalogue of Microorganisms (GCM) 10K type strain sequencing project: providing services to taxonomists for standard genome sequencing and annotation.</title>
        <authorList>
            <consortium name="The Broad Institute Genomics Platform"/>
            <consortium name="The Broad Institute Genome Sequencing Center for Infectious Disease"/>
            <person name="Wu L."/>
            <person name="Ma J."/>
        </authorList>
    </citation>
    <scope>NUCLEOTIDE SEQUENCE [LARGE SCALE GENOMIC DNA]</scope>
    <source>
        <strain evidence="2">JCM 9933</strain>
    </source>
</reference>
<evidence type="ECO:0000313" key="2">
    <source>
        <dbReference type="Proteomes" id="UP001501588"/>
    </source>
</evidence>
<dbReference type="Proteomes" id="UP001501588">
    <property type="component" value="Unassembled WGS sequence"/>
</dbReference>
<comment type="caution">
    <text evidence="1">The sequence shown here is derived from an EMBL/GenBank/DDBJ whole genome shotgun (WGS) entry which is preliminary data.</text>
</comment>
<accession>A0ABP3PWC2</accession>
<organism evidence="1 2">
    <name type="scientific">Craurococcus roseus</name>
    <dbReference type="NCBI Taxonomy" id="77585"/>
    <lineage>
        <taxon>Bacteria</taxon>
        <taxon>Pseudomonadati</taxon>
        <taxon>Pseudomonadota</taxon>
        <taxon>Alphaproteobacteria</taxon>
        <taxon>Acetobacterales</taxon>
        <taxon>Acetobacteraceae</taxon>
        <taxon>Craurococcus</taxon>
    </lineage>
</organism>
<keyword evidence="2" id="KW-1185">Reference proteome</keyword>
<protein>
    <recommendedName>
        <fullName evidence="3">CopG family transcriptional regulator</fullName>
    </recommendedName>
</protein>
<name>A0ABP3PWC2_9PROT</name>
<evidence type="ECO:0008006" key="3">
    <source>
        <dbReference type="Google" id="ProtNLM"/>
    </source>
</evidence>
<dbReference type="EMBL" id="BAAAFZ010000009">
    <property type="protein sequence ID" value="GAA0574563.1"/>
    <property type="molecule type" value="Genomic_DNA"/>
</dbReference>